<sequence length="170" mass="19039">MDDQDLSTVAAVDRLEQLVGDEKQAYQDLYSEVRELDNLAGEPPMPSVSSPFEQYLPPSGEGTVAEAGSQPQYRREKHDPTSVAARDQKTARLLARTKEEVALLRRQVDRMAQNNELAKLEERMREQGSRFVTQVGCERRRAVVCTSVCAGTLARLSAHIDQLISMRPPQ</sequence>
<evidence type="ECO:0000256" key="1">
    <source>
        <dbReference type="SAM" id="Coils"/>
    </source>
</evidence>
<feature type="coiled-coil region" evidence="1">
    <location>
        <begin position="94"/>
        <end position="130"/>
    </location>
</feature>
<accession>A0A3P3YHH6</accession>
<dbReference type="Proteomes" id="UP000290189">
    <property type="component" value="Unassembled WGS sequence"/>
</dbReference>
<organism evidence="3 4">
    <name type="scientific">Plasmodiophora brassicae</name>
    <name type="common">Clubroot disease agent</name>
    <dbReference type="NCBI Taxonomy" id="37360"/>
    <lineage>
        <taxon>Eukaryota</taxon>
        <taxon>Sar</taxon>
        <taxon>Rhizaria</taxon>
        <taxon>Endomyxa</taxon>
        <taxon>Phytomyxea</taxon>
        <taxon>Plasmodiophorida</taxon>
        <taxon>Plasmodiophoridae</taxon>
        <taxon>Plasmodiophora</taxon>
    </lineage>
</organism>
<proteinExistence type="predicted"/>
<keyword evidence="1" id="KW-0175">Coiled coil</keyword>
<dbReference type="AlphaFoldDB" id="A0A3P3YHH6"/>
<name>A0A3P3YHH6_PLABS</name>
<geneLocation type="mitochondrion" evidence="3"/>
<feature type="region of interest" description="Disordered" evidence="2">
    <location>
        <begin position="40"/>
        <end position="87"/>
    </location>
</feature>
<gene>
    <name evidence="3" type="ORF">PLBR_LOCUS6820</name>
</gene>
<reference evidence="3 4" key="1">
    <citation type="submission" date="2018-03" db="EMBL/GenBank/DDBJ databases">
        <authorList>
            <person name="Fogelqvist J."/>
        </authorList>
    </citation>
    <scope>NUCLEOTIDE SEQUENCE [LARGE SCALE GENOMIC DNA]</scope>
</reference>
<keyword evidence="3" id="KW-0496">Mitochondrion</keyword>
<evidence type="ECO:0000313" key="4">
    <source>
        <dbReference type="Proteomes" id="UP000290189"/>
    </source>
</evidence>
<feature type="compositionally biased region" description="Basic and acidic residues" evidence="2">
    <location>
        <begin position="73"/>
        <end position="87"/>
    </location>
</feature>
<evidence type="ECO:0000256" key="2">
    <source>
        <dbReference type="SAM" id="MobiDB-lite"/>
    </source>
</evidence>
<dbReference type="EMBL" id="OVEO01000012">
    <property type="protein sequence ID" value="SPQ99605.1"/>
    <property type="molecule type" value="Genomic_DNA"/>
</dbReference>
<protein>
    <submittedName>
        <fullName evidence="3">Uncharacterized protein</fullName>
    </submittedName>
</protein>
<evidence type="ECO:0000313" key="3">
    <source>
        <dbReference type="EMBL" id="SPQ99605.1"/>
    </source>
</evidence>